<evidence type="ECO:0000313" key="4">
    <source>
        <dbReference type="Proteomes" id="UP001199916"/>
    </source>
</evidence>
<protein>
    <submittedName>
        <fullName evidence="3">IS21 family transposase</fullName>
    </submittedName>
</protein>
<reference evidence="3 4" key="1">
    <citation type="submission" date="2021-11" db="EMBL/GenBank/DDBJ databases">
        <title>Draft genome sequence of Paenibacillus profundus YoMME, a new Gram-positive bacteria with exoelectrogenic properties.</title>
        <authorList>
            <person name="Hubenova Y."/>
            <person name="Hubenova E."/>
            <person name="Manasiev Y."/>
            <person name="Peykov S."/>
            <person name="Mitov M."/>
        </authorList>
    </citation>
    <scope>NUCLEOTIDE SEQUENCE [LARGE SCALE GENOMIC DNA]</scope>
    <source>
        <strain evidence="3 4">YoMME</strain>
    </source>
</reference>
<dbReference type="NCBIfam" id="NF033546">
    <property type="entry name" value="transpos_IS21"/>
    <property type="match status" value="1"/>
</dbReference>
<dbReference type="RefSeq" id="WP_233695529.1">
    <property type="nucleotide sequence ID" value="NZ_JAJNBZ010000001.1"/>
</dbReference>
<accession>A0ABS8Y8V2</accession>
<dbReference type="PANTHER" id="PTHR35004:SF7">
    <property type="entry name" value="INTEGRASE PROTEIN"/>
    <property type="match status" value="1"/>
</dbReference>
<sequence length="423" mass="48550">MYITLNVQSNMEIRSLLDLPKLKSLNMKINKSQLARELGVDRRTIQKYLDGYTRRRSRDKGSKIDEYYEIIAALLSTDSKQVFYYKRVLWQYLTDNHGLQCSASAFRAYIARKPEFEAYFKHGQRMPSPQGTIRFETDPGVQAQLDWKESIPFETKDGEKVEVNVAVLLLSYSRFRVYHMSVSKSQSVLLSFLTEAFETLGGVPHEILTDNMKTVMDEARTEYTGGKVNAKFAGYAADFGFKVRPCIAGRPRTKGKVEAQMKILDEIHAYQGQLSLPELQTYIQTLCDRVNQSFHQGTGKVPVLALEKEKNSLHPLPAERTRSSYRIHHKLVKINASNMISYQSRQYSVPAGYQGKTVGIQVYDNHLYAYYNTELLVRHPIGEAKLNDTEEHYRENLRQSMPRYPDIDDLAKKNLQAIGGAFE</sequence>
<dbReference type="PROSITE" id="PS50994">
    <property type="entry name" value="INTEGRASE"/>
    <property type="match status" value="1"/>
</dbReference>
<dbReference type="InterPro" id="IPR054353">
    <property type="entry name" value="IstA-like_C"/>
</dbReference>
<dbReference type="Gene3D" id="3.30.420.10">
    <property type="entry name" value="Ribonuclease H-like superfamily/Ribonuclease H"/>
    <property type="match status" value="1"/>
</dbReference>
<dbReference type="SUPFAM" id="SSF53098">
    <property type="entry name" value="Ribonuclease H-like"/>
    <property type="match status" value="1"/>
</dbReference>
<comment type="similarity">
    <text evidence="1">Belongs to the transposase IS21/IS408/IS1162 family.</text>
</comment>
<comment type="caution">
    <text evidence="3">The sequence shown here is derived from an EMBL/GenBank/DDBJ whole genome shotgun (WGS) entry which is preliminary data.</text>
</comment>
<dbReference type="EMBL" id="JAJNBZ010000001">
    <property type="protein sequence ID" value="MCE5168223.1"/>
    <property type="molecule type" value="Genomic_DNA"/>
</dbReference>
<feature type="domain" description="Integrase catalytic" evidence="2">
    <location>
        <begin position="135"/>
        <end position="310"/>
    </location>
</feature>
<dbReference type="Pfam" id="PF00665">
    <property type="entry name" value="rve"/>
    <property type="match status" value="1"/>
</dbReference>
<dbReference type="InterPro" id="IPR012337">
    <property type="entry name" value="RNaseH-like_sf"/>
</dbReference>
<evidence type="ECO:0000313" key="3">
    <source>
        <dbReference type="EMBL" id="MCE5168223.1"/>
    </source>
</evidence>
<name>A0ABS8Y8V2_9BACL</name>
<proteinExistence type="inferred from homology"/>
<dbReference type="InterPro" id="IPR036397">
    <property type="entry name" value="RNaseH_sf"/>
</dbReference>
<evidence type="ECO:0000259" key="2">
    <source>
        <dbReference type="PROSITE" id="PS50994"/>
    </source>
</evidence>
<dbReference type="PANTHER" id="PTHR35004">
    <property type="entry name" value="TRANSPOSASE RV3428C-RELATED"/>
    <property type="match status" value="1"/>
</dbReference>
<keyword evidence="4" id="KW-1185">Reference proteome</keyword>
<dbReference type="Proteomes" id="UP001199916">
    <property type="component" value="Unassembled WGS sequence"/>
</dbReference>
<organism evidence="3 4">
    <name type="scientific">Paenibacillus profundus</name>
    <dbReference type="NCBI Taxonomy" id="1173085"/>
    <lineage>
        <taxon>Bacteria</taxon>
        <taxon>Bacillati</taxon>
        <taxon>Bacillota</taxon>
        <taxon>Bacilli</taxon>
        <taxon>Bacillales</taxon>
        <taxon>Paenibacillaceae</taxon>
        <taxon>Paenibacillus</taxon>
    </lineage>
</organism>
<dbReference type="InterPro" id="IPR001584">
    <property type="entry name" value="Integrase_cat-core"/>
</dbReference>
<dbReference type="Pfam" id="PF22483">
    <property type="entry name" value="Mu-transpos_C_2"/>
    <property type="match status" value="1"/>
</dbReference>
<evidence type="ECO:0000256" key="1">
    <source>
        <dbReference type="ARBA" id="ARBA00009277"/>
    </source>
</evidence>
<gene>
    <name evidence="3" type="primary">istA</name>
    <name evidence="3" type="ORF">LQV63_02655</name>
</gene>